<organism evidence="2 3">
    <name type="scientific">Colletotrichum tofieldiae</name>
    <dbReference type="NCBI Taxonomy" id="708197"/>
    <lineage>
        <taxon>Eukaryota</taxon>
        <taxon>Fungi</taxon>
        <taxon>Dikarya</taxon>
        <taxon>Ascomycota</taxon>
        <taxon>Pezizomycotina</taxon>
        <taxon>Sordariomycetes</taxon>
        <taxon>Hypocreomycetidae</taxon>
        <taxon>Glomerellales</taxon>
        <taxon>Glomerellaceae</taxon>
        <taxon>Colletotrichum</taxon>
        <taxon>Colletotrichum spaethianum species complex</taxon>
    </lineage>
</organism>
<dbReference type="STRING" id="708197.A0A166QRV0"/>
<evidence type="ECO:0000313" key="3">
    <source>
        <dbReference type="Proteomes" id="UP000076552"/>
    </source>
</evidence>
<protein>
    <submittedName>
        <fullName evidence="2">Uncharacterized protein</fullName>
    </submittedName>
</protein>
<reference evidence="2 3" key="1">
    <citation type="submission" date="2015-06" db="EMBL/GenBank/DDBJ databases">
        <title>Survival trade-offs in plant roots during colonization by closely related pathogenic and mutualistic fungi.</title>
        <authorList>
            <person name="Hacquard S."/>
            <person name="Kracher B."/>
            <person name="Hiruma K."/>
            <person name="Weinman A."/>
            <person name="Muench P."/>
            <person name="Garrido Oter R."/>
            <person name="Ver Loren van Themaat E."/>
            <person name="Dallerey J.-F."/>
            <person name="Damm U."/>
            <person name="Henrissat B."/>
            <person name="Lespinet O."/>
            <person name="Thon M."/>
            <person name="Kemen E."/>
            <person name="McHardy A.C."/>
            <person name="Schulze-Lefert P."/>
            <person name="O'Connell R.J."/>
        </authorList>
    </citation>
    <scope>NUCLEOTIDE SEQUENCE [LARGE SCALE GENOMIC DNA]</scope>
    <source>
        <strain evidence="2 3">0861</strain>
    </source>
</reference>
<accession>A0A166QRV0</accession>
<evidence type="ECO:0000313" key="2">
    <source>
        <dbReference type="EMBL" id="KZL68276.1"/>
    </source>
</evidence>
<name>A0A166QRV0_9PEZI</name>
<feature type="non-terminal residue" evidence="2">
    <location>
        <position position="1"/>
    </location>
</feature>
<dbReference type="EMBL" id="LFIV01000125">
    <property type="protein sequence ID" value="KZL68276.1"/>
    <property type="molecule type" value="Genomic_DNA"/>
</dbReference>
<feature type="region of interest" description="Disordered" evidence="1">
    <location>
        <begin position="270"/>
        <end position="289"/>
    </location>
</feature>
<proteinExistence type="predicted"/>
<feature type="compositionally biased region" description="Polar residues" evidence="1">
    <location>
        <begin position="144"/>
        <end position="164"/>
    </location>
</feature>
<keyword evidence="3" id="KW-1185">Reference proteome</keyword>
<dbReference type="AlphaFoldDB" id="A0A166QRV0"/>
<comment type="caution">
    <text evidence="2">The sequence shown here is derived from an EMBL/GenBank/DDBJ whole genome shotgun (WGS) entry which is preliminary data.</text>
</comment>
<feature type="region of interest" description="Disordered" evidence="1">
    <location>
        <begin position="97"/>
        <end position="184"/>
    </location>
</feature>
<dbReference type="Proteomes" id="UP000076552">
    <property type="component" value="Unassembled WGS sequence"/>
</dbReference>
<evidence type="ECO:0000256" key="1">
    <source>
        <dbReference type="SAM" id="MobiDB-lite"/>
    </source>
</evidence>
<gene>
    <name evidence="2" type="ORF">CT0861_09104</name>
</gene>
<sequence>LNYLPSIPMPPFNPSDCTQSALDMCPTSPKDRSVELEEVEQWVGRFNDLKSAFRREEEAARREFENQIRVFKQRFESDVRDRKQEYAAALHTHLRNLPYNLDTSEPPKTRSKPSHRATQMPNDAADEVSERQSIVVLSPPTRRGSITSPVRQATTSKRQRSQSCAGAERNHQASGDTPPKRLKGEETITFEEVYKSFDGHPRYTIFPFPKDTDKWYILRCKEHDMDFGLKPVLSASRHLCNPDHATKSRGIEVVISLFGLRVLDCDKGKAEKNNAARGPQEREDFGTKS</sequence>